<keyword evidence="2 12" id="KW-0235">DNA replication</keyword>
<dbReference type="CDD" id="cd18804">
    <property type="entry name" value="SF2_C_priA"/>
    <property type="match status" value="1"/>
</dbReference>
<feature type="binding site" evidence="12">
    <location>
        <position position="525"/>
    </location>
    <ligand>
        <name>Zn(2+)</name>
        <dbReference type="ChEBI" id="CHEBI:29105"/>
        <label>2</label>
    </ligand>
</feature>
<feature type="binding site" evidence="12">
    <location>
        <position position="556"/>
    </location>
    <ligand>
        <name>Zn(2+)</name>
        <dbReference type="ChEBI" id="CHEBI:29105"/>
        <label>1</label>
    </ligand>
</feature>
<dbReference type="HAMAP" id="MF_00983">
    <property type="entry name" value="PriA"/>
    <property type="match status" value="1"/>
</dbReference>
<dbReference type="InterPro" id="IPR041236">
    <property type="entry name" value="PriA_C"/>
</dbReference>
<feature type="binding site" evidence="12">
    <location>
        <position position="519"/>
    </location>
    <ligand>
        <name>Zn(2+)</name>
        <dbReference type="ChEBI" id="CHEBI:29105"/>
        <label>1</label>
    </ligand>
</feature>
<dbReference type="SMART" id="SM00487">
    <property type="entry name" value="DEXDc"/>
    <property type="match status" value="1"/>
</dbReference>
<keyword evidence="3 12" id="KW-0479">Metal-binding</keyword>
<dbReference type="NCBIfam" id="TIGR00595">
    <property type="entry name" value="priA"/>
    <property type="match status" value="1"/>
</dbReference>
<dbReference type="GO" id="GO:0016887">
    <property type="term" value="F:ATP hydrolysis activity"/>
    <property type="evidence" value="ECO:0007669"/>
    <property type="project" value="RHEA"/>
</dbReference>
<keyword evidence="1 12" id="KW-0639">Primosome</keyword>
<dbReference type="CDD" id="cd17929">
    <property type="entry name" value="DEXHc_priA"/>
    <property type="match status" value="1"/>
</dbReference>
<accession>A0A2M7T9W1</accession>
<evidence type="ECO:0000256" key="5">
    <source>
        <dbReference type="ARBA" id="ARBA00022801"/>
    </source>
</evidence>
<evidence type="ECO:0000256" key="11">
    <source>
        <dbReference type="ARBA" id="ARBA00048988"/>
    </source>
</evidence>
<evidence type="ECO:0000256" key="3">
    <source>
        <dbReference type="ARBA" id="ARBA00022723"/>
    </source>
</evidence>
<sequence length="812" mass="89924">MSVITEVIVDLPVREVDRIFDYLVPPVLASKISVGSVVLIPFGRTRQIGYVVGFTDTSEAKKLVSIEAVLNERPVFDERMVDVCRWIAKHYLSTLGEALKLAIPPGRGSKIIQLIRIAGAAPVNVTPRQSEIIDALKDLGGEAPIEALKSATGGKDISSVVSKLQALGLVERIYEIEQPKVKEYTARYAVLVAQSNDRAESATAEFKRAPKQRQIYEALVMCGSRQVAKLLADSQAPHSSLQALVERGLVRIEERVVNREPEQYFFHKDTTFELTDEQEGALSAILPAIDKGSSDVFLLQGVTGSGKTEVYLRAIQRVLEQGKGAIVLVPEIALTAQVVARFKARFGENVAILHSGLGGGERFDQWRGIQEGRYRVVVGARSAVFAPISNLGVIVVDEEHEASYKQGRNPRYNARDVAIKRAEVEGACAILGSATPSLESKWRSENDIYRPLFLRRRIQKRQLPRIEIVDMRDEPFQKIRPIFSGLLVNRLNATLGAGGKAILFLNRRGFSNFIICQDCGFVPKCRNCSVSLTYHSVNHSLRCHHCNFATRAPDTCPKCGGSEINYPGVGTQRVEGELDRLYPGVPVIRMDADTTSRKGAHQKRLAMFQNEKSAILLGTQMIAKGLDFPEVTLVGVINADTSIHLPDFRAAEHTFQLLMQVAGRAGRGEQPGRVVIQTHTPESYPLQAVLTAGYDEFYQTEIEFRRELNYPPFSTIVRMLFSGAEPEPVVGLAKRAAKIIAAAGLDEAADIVGPSPAPLLKVKGDYRWHILLKVRDDLTIKSFLEDNFRRFVPEKYQNVVILSIDVDPVWVL</sequence>
<keyword evidence="9 12" id="KW-0238">DNA-binding</keyword>
<dbReference type="SMART" id="SM00490">
    <property type="entry name" value="HELICc"/>
    <property type="match status" value="1"/>
</dbReference>
<dbReference type="Gene3D" id="3.40.50.300">
    <property type="entry name" value="P-loop containing nucleotide triphosphate hydrolases"/>
    <property type="match status" value="2"/>
</dbReference>
<evidence type="ECO:0000256" key="2">
    <source>
        <dbReference type="ARBA" id="ARBA00022705"/>
    </source>
</evidence>
<protein>
    <recommendedName>
        <fullName evidence="12">Replication restart protein PriA</fullName>
    </recommendedName>
    <alternativeName>
        <fullName evidence="12">ATP-dependent DNA helicase PriA</fullName>
        <ecNumber evidence="12">5.6.2.4</ecNumber>
    </alternativeName>
    <alternativeName>
        <fullName evidence="12">DNA 3'-5' helicase PriA</fullName>
    </alternativeName>
</protein>
<dbReference type="InterPro" id="IPR027417">
    <property type="entry name" value="P-loop_NTPase"/>
</dbReference>
<dbReference type="Pfam" id="PF00271">
    <property type="entry name" value="Helicase_C"/>
    <property type="match status" value="1"/>
</dbReference>
<dbReference type="FunFam" id="3.40.1440.60:FF:000001">
    <property type="entry name" value="Primosomal protein N"/>
    <property type="match status" value="1"/>
</dbReference>
<feature type="domain" description="Helicase ATP-binding" evidence="13">
    <location>
        <begin position="288"/>
        <end position="454"/>
    </location>
</feature>
<dbReference type="Proteomes" id="UP000230956">
    <property type="component" value="Unassembled WGS sequence"/>
</dbReference>
<feature type="domain" description="Helicase C-terminal" evidence="14">
    <location>
        <begin position="551"/>
        <end position="716"/>
    </location>
</feature>
<evidence type="ECO:0000256" key="9">
    <source>
        <dbReference type="ARBA" id="ARBA00023125"/>
    </source>
</evidence>
<keyword evidence="6 12" id="KW-0347">Helicase</keyword>
<dbReference type="InterPro" id="IPR005259">
    <property type="entry name" value="PriA"/>
</dbReference>
<comment type="catalytic activity">
    <reaction evidence="12">
        <text>Couples ATP hydrolysis with the unwinding of duplex DNA by translocating in the 3'-5' direction.</text>
        <dbReference type="EC" id="5.6.2.4"/>
    </reaction>
</comment>
<dbReference type="GO" id="GO:0008270">
    <property type="term" value="F:zinc ion binding"/>
    <property type="evidence" value="ECO:0007669"/>
    <property type="project" value="UniProtKB-UniRule"/>
</dbReference>
<dbReference type="GO" id="GO:0006270">
    <property type="term" value="P:DNA replication initiation"/>
    <property type="evidence" value="ECO:0007669"/>
    <property type="project" value="TreeGrafter"/>
</dbReference>
<name>A0A2M7T9W1_9ACTN</name>
<evidence type="ECO:0000256" key="12">
    <source>
        <dbReference type="HAMAP-Rule" id="MF_00983"/>
    </source>
</evidence>
<evidence type="ECO:0000256" key="10">
    <source>
        <dbReference type="ARBA" id="ARBA00023235"/>
    </source>
</evidence>
<comment type="caution">
    <text evidence="15">The sequence shown here is derived from an EMBL/GenBank/DDBJ whole genome shotgun (WGS) entry which is preliminary data.</text>
</comment>
<keyword evidence="5 12" id="KW-0378">Hydrolase</keyword>
<dbReference type="NCBIfam" id="NF004066">
    <property type="entry name" value="PRK05580.1-3"/>
    <property type="match status" value="1"/>
</dbReference>
<feature type="binding site" evidence="12">
    <location>
        <position position="559"/>
    </location>
    <ligand>
        <name>Zn(2+)</name>
        <dbReference type="ChEBI" id="CHEBI:29105"/>
        <label>1</label>
    </ligand>
</feature>
<dbReference type="GO" id="GO:0006302">
    <property type="term" value="P:double-strand break repair"/>
    <property type="evidence" value="ECO:0007669"/>
    <property type="project" value="InterPro"/>
</dbReference>
<dbReference type="PROSITE" id="PS51192">
    <property type="entry name" value="HELICASE_ATP_BIND_1"/>
    <property type="match status" value="1"/>
</dbReference>
<comment type="function">
    <text evidence="12">Initiates the restart of stalled replication forks, which reloads the replicative helicase on sites other than the origin of replication. Recognizes and binds to abandoned replication forks and remodels them to uncover a helicase loading site. Promotes assembly of the primosome at these replication forks.</text>
</comment>
<keyword evidence="10 12" id="KW-0413">Isomerase</keyword>
<feature type="binding site" evidence="12">
    <location>
        <position position="546"/>
    </location>
    <ligand>
        <name>Zn(2+)</name>
        <dbReference type="ChEBI" id="CHEBI:29105"/>
        <label>2</label>
    </ligand>
</feature>
<proteinExistence type="inferred from homology"/>
<dbReference type="GO" id="GO:0003677">
    <property type="term" value="F:DNA binding"/>
    <property type="evidence" value="ECO:0007669"/>
    <property type="project" value="UniProtKB-UniRule"/>
</dbReference>
<dbReference type="InterPro" id="IPR040498">
    <property type="entry name" value="PriA_CRR"/>
</dbReference>
<feature type="binding site" evidence="12">
    <location>
        <position position="543"/>
    </location>
    <ligand>
        <name>Zn(2+)</name>
        <dbReference type="ChEBI" id="CHEBI:29105"/>
        <label>2</label>
    </ligand>
</feature>
<keyword evidence="7 12" id="KW-0862">Zinc</keyword>
<keyword evidence="8 12" id="KW-0067">ATP-binding</keyword>
<dbReference type="Pfam" id="PF17764">
    <property type="entry name" value="PriA_3primeBD"/>
    <property type="match status" value="1"/>
</dbReference>
<dbReference type="Pfam" id="PF00270">
    <property type="entry name" value="DEAD"/>
    <property type="match status" value="1"/>
</dbReference>
<dbReference type="GO" id="GO:0006269">
    <property type="term" value="P:DNA replication, synthesis of primer"/>
    <property type="evidence" value="ECO:0007669"/>
    <property type="project" value="UniProtKB-KW"/>
</dbReference>
<keyword evidence="4 12" id="KW-0547">Nucleotide-binding</keyword>
<dbReference type="PROSITE" id="PS51194">
    <property type="entry name" value="HELICASE_CTER"/>
    <property type="match status" value="1"/>
</dbReference>
<dbReference type="InterPro" id="IPR014001">
    <property type="entry name" value="Helicase_ATP-bd"/>
</dbReference>
<evidence type="ECO:0000259" key="14">
    <source>
        <dbReference type="PROSITE" id="PS51194"/>
    </source>
</evidence>
<dbReference type="GO" id="GO:0043138">
    <property type="term" value="F:3'-5' DNA helicase activity"/>
    <property type="evidence" value="ECO:0007669"/>
    <property type="project" value="UniProtKB-EC"/>
</dbReference>
<evidence type="ECO:0000256" key="1">
    <source>
        <dbReference type="ARBA" id="ARBA00022515"/>
    </source>
</evidence>
<dbReference type="InterPro" id="IPR001650">
    <property type="entry name" value="Helicase_C-like"/>
</dbReference>
<dbReference type="GO" id="GO:1990077">
    <property type="term" value="C:primosome complex"/>
    <property type="evidence" value="ECO:0007669"/>
    <property type="project" value="UniProtKB-UniRule"/>
</dbReference>
<dbReference type="GO" id="GO:0005524">
    <property type="term" value="F:ATP binding"/>
    <property type="evidence" value="ECO:0007669"/>
    <property type="project" value="UniProtKB-UniRule"/>
</dbReference>
<dbReference type="Gene3D" id="3.40.1440.60">
    <property type="entry name" value="PriA, 3(prime) DNA-binding domain"/>
    <property type="match status" value="1"/>
</dbReference>
<dbReference type="InterPro" id="IPR042115">
    <property type="entry name" value="PriA_3primeBD_sf"/>
</dbReference>
<dbReference type="SUPFAM" id="SSF52540">
    <property type="entry name" value="P-loop containing nucleoside triphosphate hydrolases"/>
    <property type="match status" value="1"/>
</dbReference>
<dbReference type="EC" id="5.6.2.4" evidence="12"/>
<gene>
    <name evidence="12" type="primary">priA</name>
    <name evidence="15" type="ORF">COY37_01985</name>
</gene>
<dbReference type="FunFam" id="3.40.50.300:FF:000489">
    <property type="entry name" value="Primosome assembly protein PriA"/>
    <property type="match status" value="1"/>
</dbReference>
<dbReference type="PANTHER" id="PTHR30580">
    <property type="entry name" value="PRIMOSOMAL PROTEIN N"/>
    <property type="match status" value="1"/>
</dbReference>
<evidence type="ECO:0000313" key="15">
    <source>
        <dbReference type="EMBL" id="PIZ41672.1"/>
    </source>
</evidence>
<evidence type="ECO:0000256" key="6">
    <source>
        <dbReference type="ARBA" id="ARBA00022806"/>
    </source>
</evidence>
<dbReference type="InterPro" id="IPR041222">
    <property type="entry name" value="PriA_3primeBD"/>
</dbReference>
<comment type="subunit">
    <text evidence="12">Component of the replication restart primosome.</text>
</comment>
<dbReference type="EMBL" id="PFNG01000047">
    <property type="protein sequence ID" value="PIZ41672.1"/>
    <property type="molecule type" value="Genomic_DNA"/>
</dbReference>
<feature type="binding site" evidence="12">
    <location>
        <position position="528"/>
    </location>
    <ligand>
        <name>Zn(2+)</name>
        <dbReference type="ChEBI" id="CHEBI:29105"/>
        <label>2</label>
    </ligand>
</feature>
<comment type="catalytic activity">
    <reaction evidence="11 12">
        <text>ATP + H2O = ADP + phosphate + H(+)</text>
        <dbReference type="Rhea" id="RHEA:13065"/>
        <dbReference type="ChEBI" id="CHEBI:15377"/>
        <dbReference type="ChEBI" id="CHEBI:15378"/>
        <dbReference type="ChEBI" id="CHEBI:30616"/>
        <dbReference type="ChEBI" id="CHEBI:43474"/>
        <dbReference type="ChEBI" id="CHEBI:456216"/>
        <dbReference type="EC" id="5.6.2.4"/>
    </reaction>
</comment>
<feature type="binding site" evidence="12">
    <location>
        <position position="516"/>
    </location>
    <ligand>
        <name>Zn(2+)</name>
        <dbReference type="ChEBI" id="CHEBI:29105"/>
        <label>1</label>
    </ligand>
</feature>
<evidence type="ECO:0000256" key="4">
    <source>
        <dbReference type="ARBA" id="ARBA00022741"/>
    </source>
</evidence>
<reference evidence="16" key="1">
    <citation type="submission" date="2017-09" db="EMBL/GenBank/DDBJ databases">
        <title>Depth-based differentiation of microbial function through sediment-hosted aquifers and enrichment of novel symbionts in the deep terrestrial subsurface.</title>
        <authorList>
            <person name="Probst A.J."/>
            <person name="Ladd B."/>
            <person name="Jarett J.K."/>
            <person name="Geller-Mcgrath D.E."/>
            <person name="Sieber C.M.K."/>
            <person name="Emerson J.B."/>
            <person name="Anantharaman K."/>
            <person name="Thomas B.C."/>
            <person name="Malmstrom R."/>
            <person name="Stieglmeier M."/>
            <person name="Klingl A."/>
            <person name="Woyke T."/>
            <person name="Ryan C.M."/>
            <person name="Banfield J.F."/>
        </authorList>
    </citation>
    <scope>NUCLEOTIDE SEQUENCE [LARGE SCALE GENOMIC DNA]</scope>
</reference>
<dbReference type="PANTHER" id="PTHR30580:SF0">
    <property type="entry name" value="PRIMOSOMAL PROTEIN N"/>
    <property type="match status" value="1"/>
</dbReference>
<comment type="cofactor">
    <cofactor evidence="12">
        <name>Zn(2+)</name>
        <dbReference type="ChEBI" id="CHEBI:29105"/>
    </cofactor>
    <text evidence="12">Binds 2 zinc ions per subunit.</text>
</comment>
<dbReference type="InterPro" id="IPR011545">
    <property type="entry name" value="DEAD/DEAH_box_helicase_dom"/>
</dbReference>
<comment type="similarity">
    <text evidence="12">Belongs to the helicase family. PriA subfamily.</text>
</comment>
<dbReference type="AlphaFoldDB" id="A0A2M7T9W1"/>
<evidence type="ECO:0000259" key="13">
    <source>
        <dbReference type="PROSITE" id="PS51192"/>
    </source>
</evidence>
<dbReference type="RefSeq" id="WP_286678461.1">
    <property type="nucleotide sequence ID" value="NZ_MNXI01000085.1"/>
</dbReference>
<dbReference type="Pfam" id="PF18074">
    <property type="entry name" value="PriA_C"/>
    <property type="match status" value="1"/>
</dbReference>
<dbReference type="GO" id="GO:0006310">
    <property type="term" value="P:DNA recombination"/>
    <property type="evidence" value="ECO:0007669"/>
    <property type="project" value="InterPro"/>
</dbReference>
<organism evidence="15 16">
    <name type="scientific">Candidatus Aquicultor secundus</name>
    <dbReference type="NCBI Taxonomy" id="1973895"/>
    <lineage>
        <taxon>Bacteria</taxon>
        <taxon>Bacillati</taxon>
        <taxon>Actinomycetota</taxon>
        <taxon>Candidatus Aquicultoria</taxon>
        <taxon>Candidatus Aquicultorales</taxon>
        <taxon>Candidatus Aquicultoraceae</taxon>
        <taxon>Candidatus Aquicultor</taxon>
    </lineage>
</organism>
<evidence type="ECO:0000256" key="8">
    <source>
        <dbReference type="ARBA" id="ARBA00022840"/>
    </source>
</evidence>
<evidence type="ECO:0000313" key="16">
    <source>
        <dbReference type="Proteomes" id="UP000230956"/>
    </source>
</evidence>
<dbReference type="Pfam" id="PF18319">
    <property type="entry name" value="Zn_ribbon_PriA"/>
    <property type="match status" value="1"/>
</dbReference>
<evidence type="ECO:0000256" key="7">
    <source>
        <dbReference type="ARBA" id="ARBA00022833"/>
    </source>
</evidence>